<reference evidence="2" key="1">
    <citation type="journal article" date="2012" name="PLoS ONE">
        <title>The success of Acinetobacter species; genetic, metabolic and virulence attributes.</title>
        <authorList>
            <person name="Peleg A.Y."/>
            <person name="de Breij A."/>
            <person name="Adams M.D."/>
            <person name="Cerqueira G.M."/>
            <person name="Mocali S."/>
            <person name="Galardini M."/>
            <person name="Nibbering P.H."/>
            <person name="Earl A.M."/>
            <person name="Ward D.V."/>
            <person name="Paterson D.L."/>
            <person name="Seifert H."/>
            <person name="Dijkshoorn L."/>
        </authorList>
    </citation>
    <scope>NUCLEOTIDE SEQUENCE [LARGE SCALE GENOMIC DNA]</scope>
    <source>
        <strain evidence="2">ATCC 19606 / DSM 30007 / JCM 6841 / CCUG 19606 / CIP 70.34 / NBRC 109757 / NCIMB 12457 / NCTC 12156 / 81</strain>
    </source>
</reference>
<evidence type="ECO:0000313" key="1">
    <source>
        <dbReference type="EMBL" id="EEX03380.1"/>
    </source>
</evidence>
<dbReference type="AlphaFoldDB" id="D0CCE2"/>
<proteinExistence type="predicted"/>
<accession>D0CCE2</accession>
<dbReference type="Proteomes" id="UP000005740">
    <property type="component" value="Unassembled WGS sequence"/>
</dbReference>
<gene>
    <name evidence="1" type="ORF">HMPREF0010_02422</name>
</gene>
<organism evidence="1 2">
    <name type="scientific">Acinetobacter baumannii (strain ATCC 19606 / DSM 30007 / JCM 6841 / CCUG 19606 / CIP 70.34 / NBRC 109757 / NCIMB 12457 / NCTC 12156 / 81)</name>
    <dbReference type="NCBI Taxonomy" id="575584"/>
    <lineage>
        <taxon>Bacteria</taxon>
        <taxon>Pseudomonadati</taxon>
        <taxon>Pseudomonadota</taxon>
        <taxon>Gammaproteobacteria</taxon>
        <taxon>Moraxellales</taxon>
        <taxon>Moraxellaceae</taxon>
        <taxon>Acinetobacter</taxon>
        <taxon>Acinetobacter calcoaceticus/baumannii complex</taxon>
    </lineage>
</organism>
<sequence length="90" mass="10145">MNKSSPNPTPSIRGLFNVKEKGNPMITRIFETTEGHSVSIDVMEDGKCSHDEVEYLKIESLGGPPVWLCSKCGKKLNEKEFLELQQKHLN</sequence>
<protein>
    <submittedName>
        <fullName evidence="1">Uncharacterized protein</fullName>
    </submittedName>
</protein>
<evidence type="ECO:0000313" key="2">
    <source>
        <dbReference type="Proteomes" id="UP000005740"/>
    </source>
</evidence>
<dbReference type="BioCyc" id="ABAU575584-HMP:GM69-2457-MONOMER"/>
<dbReference type="RefSeq" id="WP_001043655.1">
    <property type="nucleotide sequence ID" value="NZ_CP058289.1"/>
</dbReference>
<dbReference type="EMBL" id="GG704575">
    <property type="protein sequence ID" value="EEX03380.1"/>
    <property type="molecule type" value="Genomic_DNA"/>
</dbReference>
<dbReference type="GeneID" id="92894587"/>
<name>D0CCE2_ACIB2</name>